<feature type="transmembrane region" description="Helical" evidence="1">
    <location>
        <begin position="246"/>
        <end position="266"/>
    </location>
</feature>
<dbReference type="PaxDb" id="55529-EKX34902"/>
<reference evidence="2 4" key="1">
    <citation type="journal article" date="2012" name="Nature">
        <title>Algal genomes reveal evolutionary mosaicism and the fate of nucleomorphs.</title>
        <authorList>
            <consortium name="DOE Joint Genome Institute"/>
            <person name="Curtis B.A."/>
            <person name="Tanifuji G."/>
            <person name="Burki F."/>
            <person name="Gruber A."/>
            <person name="Irimia M."/>
            <person name="Maruyama S."/>
            <person name="Arias M.C."/>
            <person name="Ball S.G."/>
            <person name="Gile G.H."/>
            <person name="Hirakawa Y."/>
            <person name="Hopkins J.F."/>
            <person name="Kuo A."/>
            <person name="Rensing S.A."/>
            <person name="Schmutz J."/>
            <person name="Symeonidi A."/>
            <person name="Elias M."/>
            <person name="Eveleigh R.J."/>
            <person name="Herman E.K."/>
            <person name="Klute M.J."/>
            <person name="Nakayama T."/>
            <person name="Obornik M."/>
            <person name="Reyes-Prieto A."/>
            <person name="Armbrust E.V."/>
            <person name="Aves S.J."/>
            <person name="Beiko R.G."/>
            <person name="Coutinho P."/>
            <person name="Dacks J.B."/>
            <person name="Durnford D.G."/>
            <person name="Fast N.M."/>
            <person name="Green B.R."/>
            <person name="Grisdale C.J."/>
            <person name="Hempel F."/>
            <person name="Henrissat B."/>
            <person name="Hoppner M.P."/>
            <person name="Ishida K."/>
            <person name="Kim E."/>
            <person name="Koreny L."/>
            <person name="Kroth P.G."/>
            <person name="Liu Y."/>
            <person name="Malik S.B."/>
            <person name="Maier U.G."/>
            <person name="McRose D."/>
            <person name="Mock T."/>
            <person name="Neilson J.A."/>
            <person name="Onodera N.T."/>
            <person name="Poole A.M."/>
            <person name="Pritham E.J."/>
            <person name="Richards T.A."/>
            <person name="Rocap G."/>
            <person name="Roy S.W."/>
            <person name="Sarai C."/>
            <person name="Schaack S."/>
            <person name="Shirato S."/>
            <person name="Slamovits C.H."/>
            <person name="Spencer D.F."/>
            <person name="Suzuki S."/>
            <person name="Worden A.Z."/>
            <person name="Zauner S."/>
            <person name="Barry K."/>
            <person name="Bell C."/>
            <person name="Bharti A.K."/>
            <person name="Crow J.A."/>
            <person name="Grimwood J."/>
            <person name="Kramer R."/>
            <person name="Lindquist E."/>
            <person name="Lucas S."/>
            <person name="Salamov A."/>
            <person name="McFadden G.I."/>
            <person name="Lane C.E."/>
            <person name="Keeling P.J."/>
            <person name="Gray M.W."/>
            <person name="Grigoriev I.V."/>
            <person name="Archibald J.M."/>
        </authorList>
    </citation>
    <scope>NUCLEOTIDE SEQUENCE</scope>
    <source>
        <strain evidence="2 4">CCMP2712</strain>
    </source>
</reference>
<dbReference type="EMBL" id="JH993101">
    <property type="protein sequence ID" value="EKX34902.1"/>
    <property type="molecule type" value="Genomic_DNA"/>
</dbReference>
<dbReference type="Pfam" id="PF18761">
    <property type="entry name" value="Heliorhodopsin"/>
    <property type="match status" value="1"/>
</dbReference>
<proteinExistence type="predicted"/>
<accession>L1IFQ7</accession>
<dbReference type="KEGG" id="gtt:GUITHDRAFT_118944"/>
<dbReference type="EnsemblProtists" id="EKX34902">
    <property type="protein sequence ID" value="EKX34902"/>
    <property type="gene ID" value="GUITHDRAFT_118944"/>
</dbReference>
<reference evidence="4" key="2">
    <citation type="submission" date="2012-11" db="EMBL/GenBank/DDBJ databases">
        <authorList>
            <person name="Kuo A."/>
            <person name="Curtis B.A."/>
            <person name="Tanifuji G."/>
            <person name="Burki F."/>
            <person name="Gruber A."/>
            <person name="Irimia M."/>
            <person name="Maruyama S."/>
            <person name="Arias M.C."/>
            <person name="Ball S.G."/>
            <person name="Gile G.H."/>
            <person name="Hirakawa Y."/>
            <person name="Hopkins J.F."/>
            <person name="Rensing S.A."/>
            <person name="Schmutz J."/>
            <person name="Symeonidi A."/>
            <person name="Elias M."/>
            <person name="Eveleigh R.J."/>
            <person name="Herman E.K."/>
            <person name="Klute M.J."/>
            <person name="Nakayama T."/>
            <person name="Obornik M."/>
            <person name="Reyes-Prieto A."/>
            <person name="Armbrust E.V."/>
            <person name="Aves S.J."/>
            <person name="Beiko R.G."/>
            <person name="Coutinho P."/>
            <person name="Dacks J.B."/>
            <person name="Durnford D.G."/>
            <person name="Fast N.M."/>
            <person name="Green B.R."/>
            <person name="Grisdale C."/>
            <person name="Hempe F."/>
            <person name="Henrissat B."/>
            <person name="Hoppner M.P."/>
            <person name="Ishida K.-I."/>
            <person name="Kim E."/>
            <person name="Koreny L."/>
            <person name="Kroth P.G."/>
            <person name="Liu Y."/>
            <person name="Malik S.-B."/>
            <person name="Maier U.G."/>
            <person name="McRose D."/>
            <person name="Mock T."/>
            <person name="Neilson J.A."/>
            <person name="Onodera N.T."/>
            <person name="Poole A.M."/>
            <person name="Pritham E.J."/>
            <person name="Richards T.A."/>
            <person name="Rocap G."/>
            <person name="Roy S.W."/>
            <person name="Sarai C."/>
            <person name="Schaack S."/>
            <person name="Shirato S."/>
            <person name="Slamovits C.H."/>
            <person name="Spencer D.F."/>
            <person name="Suzuki S."/>
            <person name="Worden A.Z."/>
            <person name="Zauner S."/>
            <person name="Barry K."/>
            <person name="Bell C."/>
            <person name="Bharti A.K."/>
            <person name="Crow J.A."/>
            <person name="Grimwood J."/>
            <person name="Kramer R."/>
            <person name="Lindquist E."/>
            <person name="Lucas S."/>
            <person name="Salamov A."/>
            <person name="McFadden G.I."/>
            <person name="Lane C.E."/>
            <person name="Keeling P.J."/>
            <person name="Gray M.W."/>
            <person name="Grigoriev I.V."/>
            <person name="Archibald J.M."/>
        </authorList>
    </citation>
    <scope>NUCLEOTIDE SEQUENCE</scope>
    <source>
        <strain evidence="4">CCMP2712</strain>
    </source>
</reference>
<feature type="transmembrane region" description="Helical" evidence="1">
    <location>
        <begin position="286"/>
        <end position="310"/>
    </location>
</feature>
<protein>
    <submittedName>
        <fullName evidence="2 3">Uncharacterized protein</fullName>
    </submittedName>
</protein>
<reference evidence="3" key="3">
    <citation type="submission" date="2015-06" db="UniProtKB">
        <authorList>
            <consortium name="EnsemblProtists"/>
        </authorList>
    </citation>
    <scope>IDENTIFICATION</scope>
</reference>
<feature type="transmembrane region" description="Helical" evidence="1">
    <location>
        <begin position="44"/>
        <end position="66"/>
    </location>
</feature>
<dbReference type="GeneID" id="17291608"/>
<name>L1IFQ7_GUITC</name>
<keyword evidence="1" id="KW-0472">Membrane</keyword>
<dbReference type="HOGENOM" id="CLU_777171_0_0_1"/>
<dbReference type="Proteomes" id="UP000011087">
    <property type="component" value="Unassembled WGS sequence"/>
</dbReference>
<keyword evidence="1" id="KW-1133">Transmembrane helix</keyword>
<dbReference type="RefSeq" id="XP_005821882.1">
    <property type="nucleotide sequence ID" value="XM_005821825.1"/>
</dbReference>
<sequence length="357" mass="40893">MITVPQAGSHPDLDRCGVNTPPPYEVRWGSSDPWMYQPRVVETYFFPVSFFILFFICITIFADVLLPCQFLHPVLHLYHDLYRAIMLGAFIDALQKGLPRYDRWIEYALSSSSMIIVICLYTGTTDVWVLTFVSLAQSVMCFLGYVVEAADYVASKECHLKDTESIPDEKIEPGEYNNNTEESEMAFRGVWGSDRTSAVIVPVRLNMPWQKGPVVRPAYRTIGSEMSALRGAQGVDPKDLKKIMDYVKGLAFLFGMYLFVMIWFYIGNSLFGDYMGKFNCLNNKNLFSYTVFPLLIYIFELVLFFTFAAAQIYFHFIQDEENKASGYRREYAYNMLSTFSKAFLAIILIAQSAVFSV</sequence>
<evidence type="ECO:0000313" key="3">
    <source>
        <dbReference type="EnsemblProtists" id="EKX34902"/>
    </source>
</evidence>
<evidence type="ECO:0000256" key="1">
    <source>
        <dbReference type="SAM" id="Phobius"/>
    </source>
</evidence>
<keyword evidence="4" id="KW-1185">Reference proteome</keyword>
<feature type="transmembrane region" description="Helical" evidence="1">
    <location>
        <begin position="331"/>
        <end position="354"/>
    </location>
</feature>
<organism evidence="2">
    <name type="scientific">Guillardia theta (strain CCMP2712)</name>
    <name type="common">Cryptophyte</name>
    <dbReference type="NCBI Taxonomy" id="905079"/>
    <lineage>
        <taxon>Eukaryota</taxon>
        <taxon>Cryptophyceae</taxon>
        <taxon>Pyrenomonadales</taxon>
        <taxon>Geminigeraceae</taxon>
        <taxon>Guillardia</taxon>
    </lineage>
</organism>
<gene>
    <name evidence="2" type="ORF">GUITHDRAFT_118944</name>
</gene>
<keyword evidence="1" id="KW-0812">Transmembrane</keyword>
<dbReference type="AlphaFoldDB" id="L1IFQ7"/>
<dbReference type="InterPro" id="IPR041113">
    <property type="entry name" value="Heliorhodopsin"/>
</dbReference>
<evidence type="ECO:0000313" key="2">
    <source>
        <dbReference type="EMBL" id="EKX34902.1"/>
    </source>
</evidence>
<evidence type="ECO:0000313" key="4">
    <source>
        <dbReference type="Proteomes" id="UP000011087"/>
    </source>
</evidence>